<reference evidence="1" key="2">
    <citation type="submission" date="2025-09" db="UniProtKB">
        <authorList>
            <consortium name="Ensembl"/>
        </authorList>
    </citation>
    <scope>IDENTIFICATION</scope>
</reference>
<name>A0A8B9GD11_9PSIT</name>
<dbReference type="Proteomes" id="UP000694522">
    <property type="component" value="Unplaced"/>
</dbReference>
<dbReference type="AlphaFoldDB" id="A0A8B9GD11"/>
<dbReference type="Ensembl" id="ENSACOT00000023302.1">
    <property type="protein sequence ID" value="ENSACOP00000022517.1"/>
    <property type="gene ID" value="ENSACOG00000015344.1"/>
</dbReference>
<evidence type="ECO:0000313" key="2">
    <source>
        <dbReference type="Proteomes" id="UP000694522"/>
    </source>
</evidence>
<protein>
    <submittedName>
        <fullName evidence="1">Uncharacterized protein</fullName>
    </submittedName>
</protein>
<sequence>GVGRLDVVQVLDGLPEGGEHLLAVGTDLGVANDGRGAGQVPKGGEEPLCPGVDDQQPGLGSAFLHVDLAPEAGNELLLLGCPVHHGVGGGCCGGRGGHGPVAALRTPRRLLSPGAAPPHGAIGWGALGVPTRGSRRRWSGCGAWRRGLWLS</sequence>
<accession>A0A8B9GD11</accession>
<keyword evidence="2" id="KW-1185">Reference proteome</keyword>
<evidence type="ECO:0000313" key="1">
    <source>
        <dbReference type="Ensembl" id="ENSACOP00000022517.1"/>
    </source>
</evidence>
<proteinExistence type="predicted"/>
<reference evidence="1" key="1">
    <citation type="submission" date="2025-08" db="UniProtKB">
        <authorList>
            <consortium name="Ensembl"/>
        </authorList>
    </citation>
    <scope>IDENTIFICATION</scope>
</reference>
<organism evidence="1 2">
    <name type="scientific">Amazona collaria</name>
    <name type="common">yellow-billed parrot</name>
    <dbReference type="NCBI Taxonomy" id="241587"/>
    <lineage>
        <taxon>Eukaryota</taxon>
        <taxon>Metazoa</taxon>
        <taxon>Chordata</taxon>
        <taxon>Craniata</taxon>
        <taxon>Vertebrata</taxon>
        <taxon>Euteleostomi</taxon>
        <taxon>Archelosauria</taxon>
        <taxon>Archosauria</taxon>
        <taxon>Dinosauria</taxon>
        <taxon>Saurischia</taxon>
        <taxon>Theropoda</taxon>
        <taxon>Coelurosauria</taxon>
        <taxon>Aves</taxon>
        <taxon>Neognathae</taxon>
        <taxon>Neoaves</taxon>
        <taxon>Telluraves</taxon>
        <taxon>Australaves</taxon>
        <taxon>Psittaciformes</taxon>
        <taxon>Psittacidae</taxon>
        <taxon>Amazona</taxon>
    </lineage>
</organism>